<dbReference type="InterPro" id="IPR015424">
    <property type="entry name" value="PyrdxlP-dep_Trfase"/>
</dbReference>
<dbReference type="GO" id="GO:0030170">
    <property type="term" value="F:pyridoxal phosphate binding"/>
    <property type="evidence" value="ECO:0007669"/>
    <property type="project" value="InterPro"/>
</dbReference>
<dbReference type="Proteomes" id="UP000481861">
    <property type="component" value="Unassembled WGS sequence"/>
</dbReference>
<dbReference type="CDD" id="cd00609">
    <property type="entry name" value="AAT_like"/>
    <property type="match status" value="1"/>
</dbReference>
<proteinExistence type="predicted"/>
<dbReference type="OrthoDB" id="7042322at2759"/>
<dbReference type="InterPro" id="IPR004839">
    <property type="entry name" value="Aminotransferase_I/II_large"/>
</dbReference>
<dbReference type="GO" id="GO:0047536">
    <property type="term" value="F:2-aminoadipate transaminase activity"/>
    <property type="evidence" value="ECO:0007669"/>
    <property type="project" value="TreeGrafter"/>
</dbReference>
<dbReference type="PANTHER" id="PTHR42858">
    <property type="entry name" value="AMINOTRANSFERASE"/>
    <property type="match status" value="1"/>
</dbReference>
<evidence type="ECO:0000313" key="3">
    <source>
        <dbReference type="EMBL" id="KAF2874131.1"/>
    </source>
</evidence>
<dbReference type="PANTHER" id="PTHR42858:SF1">
    <property type="entry name" value="LD15494P"/>
    <property type="match status" value="1"/>
</dbReference>
<dbReference type="AlphaFoldDB" id="A0A7C8ID67"/>
<evidence type="ECO:0000259" key="2">
    <source>
        <dbReference type="Pfam" id="PF00155"/>
    </source>
</evidence>
<evidence type="ECO:0000256" key="1">
    <source>
        <dbReference type="SAM" id="MobiDB-lite"/>
    </source>
</evidence>
<organism evidence="3 4">
    <name type="scientific">Massariosphaeria phaeospora</name>
    <dbReference type="NCBI Taxonomy" id="100035"/>
    <lineage>
        <taxon>Eukaryota</taxon>
        <taxon>Fungi</taxon>
        <taxon>Dikarya</taxon>
        <taxon>Ascomycota</taxon>
        <taxon>Pezizomycotina</taxon>
        <taxon>Dothideomycetes</taxon>
        <taxon>Pleosporomycetidae</taxon>
        <taxon>Pleosporales</taxon>
        <taxon>Pleosporales incertae sedis</taxon>
        <taxon>Massariosphaeria</taxon>
    </lineage>
</organism>
<dbReference type="EMBL" id="JAADJZ010000006">
    <property type="protein sequence ID" value="KAF2874131.1"/>
    <property type="molecule type" value="Genomic_DNA"/>
</dbReference>
<keyword evidence="3" id="KW-0808">Transferase</keyword>
<gene>
    <name evidence="3" type="ORF">BDV95DRAFT_487877</name>
</gene>
<accession>A0A7C8ID67</accession>
<dbReference type="InterPro" id="IPR015422">
    <property type="entry name" value="PyrdxlP-dep_Trfase_small"/>
</dbReference>
<dbReference type="Gene3D" id="3.40.640.10">
    <property type="entry name" value="Type I PLP-dependent aspartate aminotransferase-like (Major domain)"/>
    <property type="match status" value="1"/>
</dbReference>
<evidence type="ECO:0000313" key="4">
    <source>
        <dbReference type="Proteomes" id="UP000481861"/>
    </source>
</evidence>
<dbReference type="SUPFAM" id="SSF53383">
    <property type="entry name" value="PLP-dependent transferases"/>
    <property type="match status" value="1"/>
</dbReference>
<name>A0A7C8ID67_9PLEO</name>
<comment type="caution">
    <text evidence="3">The sequence shown here is derived from an EMBL/GenBank/DDBJ whole genome shotgun (WGS) entry which is preliminary data.</text>
</comment>
<dbReference type="InterPro" id="IPR015421">
    <property type="entry name" value="PyrdxlP-dep_Trfase_major"/>
</dbReference>
<dbReference type="Gene3D" id="3.90.1150.10">
    <property type="entry name" value="Aspartate Aminotransferase, domain 1"/>
    <property type="match status" value="1"/>
</dbReference>
<dbReference type="FunFam" id="3.40.640.10:FF:000080">
    <property type="entry name" value="Aminotransferase, putative"/>
    <property type="match status" value="1"/>
</dbReference>
<reference evidence="3 4" key="1">
    <citation type="submission" date="2020-01" db="EMBL/GenBank/DDBJ databases">
        <authorList>
            <consortium name="DOE Joint Genome Institute"/>
            <person name="Haridas S."/>
            <person name="Albert R."/>
            <person name="Binder M."/>
            <person name="Bloem J."/>
            <person name="Labutti K."/>
            <person name="Salamov A."/>
            <person name="Andreopoulos B."/>
            <person name="Baker S.E."/>
            <person name="Barry K."/>
            <person name="Bills G."/>
            <person name="Bluhm B.H."/>
            <person name="Cannon C."/>
            <person name="Castanera R."/>
            <person name="Culley D.E."/>
            <person name="Daum C."/>
            <person name="Ezra D."/>
            <person name="Gonzalez J.B."/>
            <person name="Henrissat B."/>
            <person name="Kuo A."/>
            <person name="Liang C."/>
            <person name="Lipzen A."/>
            <person name="Lutzoni F."/>
            <person name="Magnuson J."/>
            <person name="Mondo S."/>
            <person name="Nolan M."/>
            <person name="Ohm R."/>
            <person name="Pangilinan J."/>
            <person name="Park H.-J.H."/>
            <person name="Ramirez L."/>
            <person name="Alfaro M."/>
            <person name="Sun H."/>
            <person name="Tritt A."/>
            <person name="Yoshinaga Y."/>
            <person name="Zwiers L.-H.L."/>
            <person name="Turgeon B.G."/>
            <person name="Goodwin S.B."/>
            <person name="Spatafora J.W."/>
            <person name="Crous P.W."/>
            <person name="Grigoriev I.V."/>
        </authorList>
    </citation>
    <scope>NUCLEOTIDE SEQUENCE [LARGE SCALE GENOMIC DNA]</scope>
    <source>
        <strain evidence="3 4">CBS 611.86</strain>
    </source>
</reference>
<sequence>MLYGPDPGDDRLRKHVASWLTGFYQPSDPIKEARITITGGASQNLACLLQVFTDPVYTRNVWIVAPAYMLAFRIFDDSGFQTKLRAVPEDHGGIDIDFLKREIRKSEDKAISEENNEPKFKGTRPWAKVYRHVIYAVPTFSNPSFKTMTLNRREALVRLARDYDALVITDDVYDFLQWPASLETKTLSLDKAILPRIVDVDRYLDGGTDRQGADGFGNAASNGSFSKICGPGLRTGWCEGSEKLAFGVSQTGSTRSGGAPSQLTATFLAETLESGELQNHVLNTLQPAFGKRYQKIVQAINKELIPLGVGVPQTDRDVVGGYFIWLTLPRPLKGAVVTQRAKEDENLVVAPGEIFEVPGDNEHASFSHDLRICFAWEEEDMLAEGIERLARVIRGLQNEQDKASEATRPQVAEGESVKDFW</sequence>
<keyword evidence="4" id="KW-1185">Reference proteome</keyword>
<protein>
    <submittedName>
        <fullName evidence="3">Pyridoxal phosphate-dependent transferase</fullName>
    </submittedName>
</protein>
<feature type="domain" description="Aminotransferase class I/classII large" evidence="2">
    <location>
        <begin position="2"/>
        <end position="389"/>
    </location>
</feature>
<feature type="region of interest" description="Disordered" evidence="1">
    <location>
        <begin position="400"/>
        <end position="421"/>
    </location>
</feature>
<dbReference type="Pfam" id="PF00155">
    <property type="entry name" value="Aminotran_1_2"/>
    <property type="match status" value="1"/>
</dbReference>